<dbReference type="PROSITE" id="PS50004">
    <property type="entry name" value="C2"/>
    <property type="match status" value="1"/>
</dbReference>
<reference evidence="4" key="1">
    <citation type="journal article" date="2023" name="Commun. Biol.">
        <title>Genome analysis of Parmales, the sister group of diatoms, reveals the evolutionary specialization of diatoms from phago-mixotrophs to photoautotrophs.</title>
        <authorList>
            <person name="Ban H."/>
            <person name="Sato S."/>
            <person name="Yoshikawa S."/>
            <person name="Yamada K."/>
            <person name="Nakamura Y."/>
            <person name="Ichinomiya M."/>
            <person name="Sato N."/>
            <person name="Blanc-Mathieu R."/>
            <person name="Endo H."/>
            <person name="Kuwata A."/>
            <person name="Ogata H."/>
        </authorList>
    </citation>
    <scope>NUCLEOTIDE SEQUENCE [LARGE SCALE GENOMIC DNA]</scope>
    <source>
        <strain evidence="4">NIES 3699</strain>
    </source>
</reference>
<evidence type="ECO:0000259" key="2">
    <source>
        <dbReference type="PROSITE" id="PS50004"/>
    </source>
</evidence>
<dbReference type="InterPro" id="IPR000008">
    <property type="entry name" value="C2_dom"/>
</dbReference>
<comment type="caution">
    <text evidence="3">The sequence shown here is derived from an EMBL/GenBank/DDBJ whole genome shotgun (WGS) entry which is preliminary data.</text>
</comment>
<evidence type="ECO:0000313" key="4">
    <source>
        <dbReference type="Proteomes" id="UP001165160"/>
    </source>
</evidence>
<evidence type="ECO:0000313" key="3">
    <source>
        <dbReference type="EMBL" id="GMH82963.1"/>
    </source>
</evidence>
<dbReference type="Gene3D" id="2.60.40.150">
    <property type="entry name" value="C2 domain"/>
    <property type="match status" value="1"/>
</dbReference>
<dbReference type="AlphaFoldDB" id="A0A9W7EMV0"/>
<accession>A0A9W7EMV0</accession>
<keyword evidence="4" id="KW-1185">Reference proteome</keyword>
<dbReference type="Proteomes" id="UP001165160">
    <property type="component" value="Unassembled WGS sequence"/>
</dbReference>
<dbReference type="SMART" id="SM00239">
    <property type="entry name" value="C2"/>
    <property type="match status" value="1"/>
</dbReference>
<proteinExistence type="predicted"/>
<feature type="region of interest" description="Disordered" evidence="1">
    <location>
        <begin position="255"/>
        <end position="283"/>
    </location>
</feature>
<organism evidence="3 4">
    <name type="scientific">Triparma verrucosa</name>
    <dbReference type="NCBI Taxonomy" id="1606542"/>
    <lineage>
        <taxon>Eukaryota</taxon>
        <taxon>Sar</taxon>
        <taxon>Stramenopiles</taxon>
        <taxon>Ochrophyta</taxon>
        <taxon>Bolidophyceae</taxon>
        <taxon>Parmales</taxon>
        <taxon>Triparmaceae</taxon>
        <taxon>Triparma</taxon>
    </lineage>
</organism>
<dbReference type="EMBL" id="BRXX01000021">
    <property type="protein sequence ID" value="GMH82963.1"/>
    <property type="molecule type" value="Genomic_DNA"/>
</dbReference>
<dbReference type="CDD" id="cd00030">
    <property type="entry name" value="C2"/>
    <property type="match status" value="1"/>
</dbReference>
<protein>
    <recommendedName>
        <fullName evidence="2">C2 domain-containing protein</fullName>
    </recommendedName>
</protein>
<dbReference type="SUPFAM" id="SSF49562">
    <property type="entry name" value="C2 domain (Calcium/lipid-binding domain, CaLB)"/>
    <property type="match status" value="1"/>
</dbReference>
<dbReference type="InterPro" id="IPR035892">
    <property type="entry name" value="C2_domain_sf"/>
</dbReference>
<gene>
    <name evidence="3" type="ORF">TrVE_jg9791</name>
</gene>
<feature type="domain" description="C2" evidence="2">
    <location>
        <begin position="1"/>
        <end position="115"/>
    </location>
</feature>
<name>A0A9W7EMV0_9STRA</name>
<evidence type="ECO:0000256" key="1">
    <source>
        <dbReference type="SAM" id="MobiDB-lite"/>
    </source>
</evidence>
<dbReference type="Pfam" id="PF00168">
    <property type="entry name" value="C2"/>
    <property type="match status" value="1"/>
</dbReference>
<sequence length="309" mass="33701">MSMSGTAYGNLNVHVNRCQSLPDVGSGLFNRSDVYVRVTHQCLGPSTQVHTASQGNSSSPIFDEKLTLSGHLGESILVEVMTKLRFGSDKTVAATLVDLKQAFKAGRKGTLFAWFGLESPEDPNKNSGEVSLSFTFHAQTPPSDTDPVKFVKPWYLQTQGLYQGVKETWSFLGEHQKTSSLAAKVDKLIAKIAKEKLEKEKGEVDEWIRVKLASFDKGVDDVVLKVAEKIPFTEIKLELSGSPLPERVLKLDAKAGASEASSPEDDVPDQEMMSPGGSKIRSLSSRITGYPSLLGASARRTPLKFQERG</sequence>